<keyword evidence="5 6" id="KW-0472">Membrane</keyword>
<dbReference type="SUPFAM" id="SSF103473">
    <property type="entry name" value="MFS general substrate transporter"/>
    <property type="match status" value="1"/>
</dbReference>
<feature type="transmembrane region" description="Helical" evidence="6">
    <location>
        <begin position="206"/>
        <end position="228"/>
    </location>
</feature>
<feature type="transmembrane region" description="Helical" evidence="6">
    <location>
        <begin position="305"/>
        <end position="328"/>
    </location>
</feature>
<keyword evidence="4 6" id="KW-1133">Transmembrane helix</keyword>
<dbReference type="PANTHER" id="PTHR23504">
    <property type="entry name" value="MAJOR FACILITATOR SUPERFAMILY DOMAIN-CONTAINING PROTEIN 10"/>
    <property type="match status" value="1"/>
</dbReference>
<evidence type="ECO:0000256" key="1">
    <source>
        <dbReference type="ARBA" id="ARBA00004141"/>
    </source>
</evidence>
<feature type="transmembrane region" description="Helical" evidence="6">
    <location>
        <begin position="98"/>
        <end position="119"/>
    </location>
</feature>
<dbReference type="InterPro" id="IPR011701">
    <property type="entry name" value="MFS"/>
</dbReference>
<reference evidence="8" key="1">
    <citation type="journal article" date="2020" name="mSystems">
        <title>Genome- and Community-Level Interaction Insights into Carbon Utilization and Element Cycling Functions of Hydrothermarchaeota in Hydrothermal Sediment.</title>
        <authorList>
            <person name="Zhou Z."/>
            <person name="Liu Y."/>
            <person name="Xu W."/>
            <person name="Pan J."/>
            <person name="Luo Z.H."/>
            <person name="Li M."/>
        </authorList>
    </citation>
    <scope>NUCLEOTIDE SEQUENCE [LARGE SCALE GENOMIC DNA]</scope>
    <source>
        <strain evidence="8">HyVt-369</strain>
    </source>
</reference>
<dbReference type="CDD" id="cd17325">
    <property type="entry name" value="MFS_MdtG_SLC18_like"/>
    <property type="match status" value="1"/>
</dbReference>
<dbReference type="PROSITE" id="PS50850">
    <property type="entry name" value="MFS"/>
    <property type="match status" value="1"/>
</dbReference>
<feature type="transmembrane region" description="Helical" evidence="6">
    <location>
        <begin position="160"/>
        <end position="180"/>
    </location>
</feature>
<name>A0A7C1NPM4_UNCC3</name>
<feature type="non-terminal residue" evidence="8">
    <location>
        <position position="373"/>
    </location>
</feature>
<keyword evidence="2" id="KW-0813">Transport</keyword>
<dbReference type="PRINTS" id="PR01035">
    <property type="entry name" value="TCRTETA"/>
</dbReference>
<dbReference type="PANTHER" id="PTHR23504:SF115">
    <property type="entry name" value="MULTIDRUG RESISTANCE PROTEIN 2"/>
    <property type="match status" value="1"/>
</dbReference>
<evidence type="ECO:0000259" key="7">
    <source>
        <dbReference type="PROSITE" id="PS50850"/>
    </source>
</evidence>
<organism evidence="8">
    <name type="scientific">candidate division CPR3 bacterium</name>
    <dbReference type="NCBI Taxonomy" id="2268181"/>
    <lineage>
        <taxon>Bacteria</taxon>
        <taxon>Bacteria division CPR3</taxon>
    </lineage>
</organism>
<evidence type="ECO:0000256" key="4">
    <source>
        <dbReference type="ARBA" id="ARBA00022989"/>
    </source>
</evidence>
<sequence>MRHLSSQFVLLYMAVFVNIVAFTMVFPLLPMYARTFEVSDMTIGFLAASFALAGFIFAPLWGILSDRYGRKAIIAGGLIGIAGSFFLFGAATNLSILFVARFLQGVFAAATLPVARAYVADITTAEDRVRALGRLGAALSLGVILGPAIGGILAETSISLPYYAAGALALLNFIFVVLFLPESLKEKVISSVHIGKGFLFQNTKRIWLGLRAELAPLFILSFLWSFALSNNQVAVPLLGIDKFNLDPTHVGILFVVMGAVSVIVQLFLLVRITSLLGKHFTIAWGLLIMGAGFLIMPFLPTATMFLYLAVAIAAFGSSISRPVITALISEETTEGQGVTMGTATAFESLGRLIGPVLGGFLFAYSMAFPFILA</sequence>
<feature type="domain" description="Major facilitator superfamily (MFS) profile" evidence="7">
    <location>
        <begin position="7"/>
        <end position="373"/>
    </location>
</feature>
<evidence type="ECO:0000256" key="6">
    <source>
        <dbReference type="SAM" id="Phobius"/>
    </source>
</evidence>
<evidence type="ECO:0000256" key="2">
    <source>
        <dbReference type="ARBA" id="ARBA00022448"/>
    </source>
</evidence>
<protein>
    <submittedName>
        <fullName evidence="8">MFS transporter</fullName>
    </submittedName>
</protein>
<dbReference type="Pfam" id="PF07690">
    <property type="entry name" value="MFS_1"/>
    <property type="match status" value="1"/>
</dbReference>
<dbReference type="InterPro" id="IPR020846">
    <property type="entry name" value="MFS_dom"/>
</dbReference>
<comment type="subcellular location">
    <subcellularLocation>
        <location evidence="1">Membrane</location>
        <topology evidence="1">Multi-pass membrane protein</topology>
    </subcellularLocation>
</comment>
<feature type="transmembrane region" description="Helical" evidence="6">
    <location>
        <begin position="349"/>
        <end position="372"/>
    </location>
</feature>
<dbReference type="EMBL" id="DRHL01000065">
    <property type="protein sequence ID" value="HEB13569.1"/>
    <property type="molecule type" value="Genomic_DNA"/>
</dbReference>
<evidence type="ECO:0000256" key="3">
    <source>
        <dbReference type="ARBA" id="ARBA00022692"/>
    </source>
</evidence>
<dbReference type="InterPro" id="IPR001958">
    <property type="entry name" value="Tet-R_TetA/multi-R_MdtG-like"/>
</dbReference>
<feature type="transmembrane region" description="Helical" evidence="6">
    <location>
        <begin position="41"/>
        <end position="61"/>
    </location>
</feature>
<evidence type="ECO:0000256" key="5">
    <source>
        <dbReference type="ARBA" id="ARBA00023136"/>
    </source>
</evidence>
<feature type="transmembrane region" description="Helical" evidence="6">
    <location>
        <begin position="73"/>
        <end position="92"/>
    </location>
</feature>
<dbReference type="Proteomes" id="UP000885695">
    <property type="component" value="Unassembled WGS sequence"/>
</dbReference>
<dbReference type="InterPro" id="IPR036259">
    <property type="entry name" value="MFS_trans_sf"/>
</dbReference>
<feature type="transmembrane region" description="Helical" evidence="6">
    <location>
        <begin position="9"/>
        <end position="29"/>
    </location>
</feature>
<dbReference type="GO" id="GO:0016020">
    <property type="term" value="C:membrane"/>
    <property type="evidence" value="ECO:0007669"/>
    <property type="project" value="UniProtKB-SubCell"/>
</dbReference>
<dbReference type="Gene3D" id="1.20.1250.20">
    <property type="entry name" value="MFS general substrate transporter like domains"/>
    <property type="match status" value="1"/>
</dbReference>
<accession>A0A7C1NPM4</accession>
<feature type="transmembrane region" description="Helical" evidence="6">
    <location>
        <begin position="248"/>
        <end position="270"/>
    </location>
</feature>
<feature type="transmembrane region" description="Helical" evidence="6">
    <location>
        <begin position="131"/>
        <end position="154"/>
    </location>
</feature>
<comment type="caution">
    <text evidence="8">The sequence shown here is derived from an EMBL/GenBank/DDBJ whole genome shotgun (WGS) entry which is preliminary data.</text>
</comment>
<proteinExistence type="predicted"/>
<keyword evidence="3 6" id="KW-0812">Transmembrane</keyword>
<evidence type="ECO:0000313" key="8">
    <source>
        <dbReference type="EMBL" id="HEB13569.1"/>
    </source>
</evidence>
<dbReference type="AlphaFoldDB" id="A0A7C1NPM4"/>
<gene>
    <name evidence="8" type="ORF">ENI13_01165</name>
</gene>
<dbReference type="GO" id="GO:0022857">
    <property type="term" value="F:transmembrane transporter activity"/>
    <property type="evidence" value="ECO:0007669"/>
    <property type="project" value="InterPro"/>
</dbReference>
<feature type="transmembrane region" description="Helical" evidence="6">
    <location>
        <begin position="282"/>
        <end position="299"/>
    </location>
</feature>